<dbReference type="AlphaFoldDB" id="A0AAW0F2U3"/>
<protein>
    <recommendedName>
        <fullName evidence="2 7">Peptide deformylase</fullName>
        <ecNumber evidence="2 7">3.5.1.88</ecNumber>
    </recommendedName>
</protein>
<evidence type="ECO:0000313" key="9">
    <source>
        <dbReference type="Proteomes" id="UP001430356"/>
    </source>
</evidence>
<keyword evidence="5 7" id="KW-0648">Protein biosynthesis</keyword>
<reference evidence="8 9" key="1">
    <citation type="journal article" date="2021" name="MBio">
        <title>A New Model Trypanosomatid, Novymonas esmeraldas: Genomic Perception of Its 'Candidatus Pandoraea novymonadis' Endosymbiont.</title>
        <authorList>
            <person name="Zakharova A."/>
            <person name="Saura A."/>
            <person name="Butenko A."/>
            <person name="Podesvova L."/>
            <person name="Warmusova S."/>
            <person name="Kostygov A.Y."/>
            <person name="Nenarokova A."/>
            <person name="Lukes J."/>
            <person name="Opperdoes F.R."/>
            <person name="Yurchenko V."/>
        </authorList>
    </citation>
    <scope>NUCLEOTIDE SEQUENCE [LARGE SCALE GENOMIC DNA]</scope>
    <source>
        <strain evidence="8 9">E262AT.01</strain>
    </source>
</reference>
<comment type="caution">
    <text evidence="8">The sequence shown here is derived from an EMBL/GenBank/DDBJ whole genome shotgun (WGS) entry which is preliminary data.</text>
</comment>
<dbReference type="GO" id="GO:0042586">
    <property type="term" value="F:peptide deformylase activity"/>
    <property type="evidence" value="ECO:0007669"/>
    <property type="project" value="UniProtKB-EC"/>
</dbReference>
<comment type="function">
    <text evidence="6 7">Removes the formyl group from the N-terminal Met of newly synthesized proteins.</text>
</comment>
<dbReference type="Pfam" id="PF01327">
    <property type="entry name" value="Pep_deformylase"/>
    <property type="match status" value="1"/>
</dbReference>
<keyword evidence="3 7" id="KW-0479">Metal-binding</keyword>
<evidence type="ECO:0000256" key="4">
    <source>
        <dbReference type="ARBA" id="ARBA00022801"/>
    </source>
</evidence>
<dbReference type="InterPro" id="IPR023635">
    <property type="entry name" value="Peptide_deformylase"/>
</dbReference>
<dbReference type="GO" id="GO:0046872">
    <property type="term" value="F:metal ion binding"/>
    <property type="evidence" value="ECO:0007669"/>
    <property type="project" value="UniProtKB-KW"/>
</dbReference>
<name>A0AAW0F2U3_9TRYP</name>
<evidence type="ECO:0000256" key="6">
    <source>
        <dbReference type="ARBA" id="ARBA00037114"/>
    </source>
</evidence>
<dbReference type="PANTHER" id="PTHR10458">
    <property type="entry name" value="PEPTIDE DEFORMYLASE"/>
    <property type="match status" value="1"/>
</dbReference>
<dbReference type="PRINTS" id="PR01576">
    <property type="entry name" value="PDEFORMYLASE"/>
</dbReference>
<evidence type="ECO:0000256" key="5">
    <source>
        <dbReference type="ARBA" id="ARBA00022917"/>
    </source>
</evidence>
<evidence type="ECO:0000256" key="3">
    <source>
        <dbReference type="ARBA" id="ARBA00022723"/>
    </source>
</evidence>
<comment type="catalytic activity">
    <reaction evidence="7">
        <text>N-terminal N-formyl-L-methionyl-[peptide] + H2O = N-terminal L-methionyl-[peptide] + formate</text>
        <dbReference type="Rhea" id="RHEA:24420"/>
        <dbReference type="Rhea" id="RHEA-COMP:10639"/>
        <dbReference type="Rhea" id="RHEA-COMP:10640"/>
        <dbReference type="ChEBI" id="CHEBI:15377"/>
        <dbReference type="ChEBI" id="CHEBI:15740"/>
        <dbReference type="ChEBI" id="CHEBI:49298"/>
        <dbReference type="ChEBI" id="CHEBI:64731"/>
        <dbReference type="EC" id="3.5.1.88"/>
    </reaction>
</comment>
<dbReference type="PANTHER" id="PTHR10458:SF2">
    <property type="entry name" value="PEPTIDE DEFORMYLASE, MITOCHONDRIAL"/>
    <property type="match status" value="1"/>
</dbReference>
<dbReference type="Proteomes" id="UP001430356">
    <property type="component" value="Unassembled WGS sequence"/>
</dbReference>
<evidence type="ECO:0000256" key="7">
    <source>
        <dbReference type="RuleBase" id="RU362111"/>
    </source>
</evidence>
<dbReference type="EMBL" id="JAECZO010000001">
    <property type="protein sequence ID" value="KAK7199736.1"/>
    <property type="molecule type" value="Genomic_DNA"/>
</dbReference>
<proteinExistence type="inferred from homology"/>
<accession>A0AAW0F2U3</accession>
<keyword evidence="9" id="KW-1185">Reference proteome</keyword>
<dbReference type="InterPro" id="IPR036821">
    <property type="entry name" value="Peptide_deformylase_sf"/>
</dbReference>
<dbReference type="SUPFAM" id="SSF56420">
    <property type="entry name" value="Peptide deformylase"/>
    <property type="match status" value="1"/>
</dbReference>
<gene>
    <name evidence="8" type="ORF">NESM_000019700</name>
</gene>
<evidence type="ECO:0000313" key="8">
    <source>
        <dbReference type="EMBL" id="KAK7199736.1"/>
    </source>
</evidence>
<evidence type="ECO:0000256" key="2">
    <source>
        <dbReference type="ARBA" id="ARBA00012175"/>
    </source>
</evidence>
<dbReference type="GO" id="GO:0005739">
    <property type="term" value="C:mitochondrion"/>
    <property type="evidence" value="ECO:0007669"/>
    <property type="project" value="TreeGrafter"/>
</dbReference>
<sequence>MRRCLPWRRLVCGGTCLLRDNGNATSSSASSSSSGSGSFKQTVAEKLEAESQALGRVACYPHRCMTRPVLPVPATQMLTPLFTSKVMELNQLATDLHCVSFSAPKAHWDAAVVLIKGNPDEVQYEVWVNPSVPGYDDRHSVAPMYGMWENCISCGAATAWVIRPQRITCTGFDEHGRAKTQVLDGMRARCLMHEMDHLMGKTILHQTTGPEFVVSTVAMSQRQLWPANFPSAEAYITAPGQFFDYVQNTTVIPPGLEWWYAQSMRDEFGNERIGQ</sequence>
<organism evidence="8 9">
    <name type="scientific">Novymonas esmeraldas</name>
    <dbReference type="NCBI Taxonomy" id="1808958"/>
    <lineage>
        <taxon>Eukaryota</taxon>
        <taxon>Discoba</taxon>
        <taxon>Euglenozoa</taxon>
        <taxon>Kinetoplastea</taxon>
        <taxon>Metakinetoplastina</taxon>
        <taxon>Trypanosomatida</taxon>
        <taxon>Trypanosomatidae</taxon>
        <taxon>Novymonas</taxon>
    </lineage>
</organism>
<keyword evidence="4 7" id="KW-0378">Hydrolase</keyword>
<dbReference type="EC" id="3.5.1.88" evidence="2 7"/>
<evidence type="ECO:0000256" key="1">
    <source>
        <dbReference type="ARBA" id="ARBA00010759"/>
    </source>
</evidence>
<dbReference type="Gene3D" id="3.90.45.10">
    <property type="entry name" value="Peptide deformylase"/>
    <property type="match status" value="1"/>
</dbReference>
<dbReference type="GO" id="GO:0006412">
    <property type="term" value="P:translation"/>
    <property type="evidence" value="ECO:0007669"/>
    <property type="project" value="UniProtKB-KW"/>
</dbReference>
<comment type="similarity">
    <text evidence="1 7">Belongs to the polypeptide deformylase family.</text>
</comment>